<evidence type="ECO:0000313" key="1">
    <source>
        <dbReference type="EMBL" id="SBW12941.1"/>
    </source>
</evidence>
<dbReference type="EMBL" id="FLUO01000003">
    <property type="protein sequence ID" value="SBW12941.1"/>
    <property type="molecule type" value="Genomic_DNA"/>
</dbReference>
<dbReference type="AlphaFoldDB" id="A0A212KMN4"/>
<protein>
    <submittedName>
        <fullName evidence="1">Uncharacterized protein</fullName>
    </submittedName>
</protein>
<gene>
    <name evidence="1" type="ORF">KL86APRO_30432</name>
</gene>
<name>A0A212KMN4_9PROT</name>
<organism evidence="1">
    <name type="scientific">uncultured Alphaproteobacteria bacterium</name>
    <dbReference type="NCBI Taxonomy" id="91750"/>
    <lineage>
        <taxon>Bacteria</taxon>
        <taxon>Pseudomonadati</taxon>
        <taxon>Pseudomonadota</taxon>
        <taxon>Alphaproteobacteria</taxon>
        <taxon>environmental samples</taxon>
    </lineage>
</organism>
<sequence length="41" mass="4141">MEGNGATFGVDEGMDFACKPAAGTSHAAIVSIPLFPVAACW</sequence>
<proteinExistence type="predicted"/>
<accession>A0A212KMN4</accession>
<reference evidence="1" key="1">
    <citation type="submission" date="2016-04" db="EMBL/GenBank/DDBJ databases">
        <authorList>
            <person name="Evans L.H."/>
            <person name="Alamgir A."/>
            <person name="Owens N."/>
            <person name="Weber N.D."/>
            <person name="Virtaneva K."/>
            <person name="Barbian K."/>
            <person name="Babar A."/>
            <person name="Rosenke K."/>
        </authorList>
    </citation>
    <scope>NUCLEOTIDE SEQUENCE</scope>
    <source>
        <strain evidence="1">86</strain>
    </source>
</reference>